<evidence type="ECO:0000313" key="2">
    <source>
        <dbReference type="EMBL" id="CAB4186362.1"/>
    </source>
</evidence>
<dbReference type="EMBL" id="LR797093">
    <property type="protein sequence ID" value="CAB4186362.1"/>
    <property type="molecule type" value="Genomic_DNA"/>
</dbReference>
<reference evidence="2" key="1">
    <citation type="submission" date="2020-05" db="EMBL/GenBank/DDBJ databases">
        <authorList>
            <person name="Chiriac C."/>
            <person name="Salcher M."/>
            <person name="Ghai R."/>
            <person name="Kavagutti S V."/>
        </authorList>
    </citation>
    <scope>NUCLEOTIDE SEQUENCE</scope>
</reference>
<evidence type="ECO:0000256" key="1">
    <source>
        <dbReference type="SAM" id="Phobius"/>
    </source>
</evidence>
<keyword evidence="1" id="KW-0812">Transmembrane</keyword>
<evidence type="ECO:0008006" key="3">
    <source>
        <dbReference type="Google" id="ProtNLM"/>
    </source>
</evidence>
<keyword evidence="1" id="KW-1133">Transmembrane helix</keyword>
<sequence length="71" mass="7687">MAEQIKGACGTYIRALLTILLTLMATIGGSPLDFTSADWRMLANGLWASLLPVIMRALSTSDDKYGRAPKE</sequence>
<feature type="transmembrane region" description="Helical" evidence="1">
    <location>
        <begin position="12"/>
        <end position="29"/>
    </location>
</feature>
<gene>
    <name evidence="2" type="ORF">UFOVP1145_8</name>
</gene>
<keyword evidence="1" id="KW-0472">Membrane</keyword>
<organism evidence="2">
    <name type="scientific">uncultured Caudovirales phage</name>
    <dbReference type="NCBI Taxonomy" id="2100421"/>
    <lineage>
        <taxon>Viruses</taxon>
        <taxon>Duplodnaviria</taxon>
        <taxon>Heunggongvirae</taxon>
        <taxon>Uroviricota</taxon>
        <taxon>Caudoviricetes</taxon>
        <taxon>Peduoviridae</taxon>
        <taxon>Maltschvirus</taxon>
        <taxon>Maltschvirus maltsch</taxon>
    </lineage>
</organism>
<proteinExistence type="predicted"/>
<protein>
    <recommendedName>
        <fullName evidence="3">Holin</fullName>
    </recommendedName>
</protein>
<accession>A0A6J5QRI4</accession>
<name>A0A6J5QRI4_9CAUD</name>